<protein>
    <recommendedName>
        <fullName evidence="5">Multiple inositol polyphosphate phosphatase 1</fullName>
        <ecNumber evidence="4">3.1.3.62</ecNumber>
        <ecNumber evidence="3">3.1.3.80</ecNumber>
    </recommendedName>
    <alternativeName>
        <fullName evidence="9">2,3-bisphosphoglycerate 3-phosphatase</fullName>
    </alternativeName>
</protein>
<keyword evidence="7" id="KW-0378">Hydrolase</keyword>
<proteinExistence type="inferred from homology"/>
<evidence type="ECO:0000313" key="15">
    <source>
        <dbReference type="EMBL" id="KAE8937657.1"/>
    </source>
</evidence>
<comment type="caution">
    <text evidence="22">The sequence shown here is derived from an EMBL/GenBank/DDBJ whole genome shotgun (WGS) entry which is preliminary data.</text>
</comment>
<gene>
    <name evidence="23" type="ORF">PF001_g9240</name>
    <name evidence="22" type="ORF">PF002_g11647</name>
    <name evidence="21" type="ORF">PF004_g10150</name>
    <name evidence="20" type="ORF">PF005_g10028</name>
    <name evidence="19" type="ORF">PF006_g10385</name>
    <name evidence="18" type="ORF">PF007_g10231</name>
    <name evidence="15" type="ORF">PF009_g12445</name>
    <name evidence="17" type="ORF">PF010_g9843</name>
    <name evidence="16" type="ORF">PF011_g10191</name>
</gene>
<evidence type="ECO:0000313" key="27">
    <source>
        <dbReference type="Proteomes" id="UP000440367"/>
    </source>
</evidence>
<accession>A0A6A3ZGZ8</accession>
<dbReference type="EC" id="3.1.3.62" evidence="4"/>
<evidence type="ECO:0000256" key="14">
    <source>
        <dbReference type="SAM" id="Phobius"/>
    </source>
</evidence>
<evidence type="ECO:0000256" key="8">
    <source>
        <dbReference type="ARBA" id="ARBA00023136"/>
    </source>
</evidence>
<keyword evidence="14" id="KW-0812">Transmembrane</keyword>
<dbReference type="InterPro" id="IPR029033">
    <property type="entry name" value="His_PPase_superfam"/>
</dbReference>
<dbReference type="EMBL" id="QXGB01000465">
    <property type="protein sequence ID" value="KAE9213914.1"/>
    <property type="molecule type" value="Genomic_DNA"/>
</dbReference>
<dbReference type="GO" id="GO:0016020">
    <property type="term" value="C:membrane"/>
    <property type="evidence" value="ECO:0007669"/>
    <property type="project" value="UniProtKB-SubCell"/>
</dbReference>
<dbReference type="Pfam" id="PF00328">
    <property type="entry name" value="His_Phos_2"/>
    <property type="match status" value="1"/>
</dbReference>
<evidence type="ECO:0000256" key="7">
    <source>
        <dbReference type="ARBA" id="ARBA00022801"/>
    </source>
</evidence>
<dbReference type="Proteomes" id="UP000429523">
    <property type="component" value="Unassembled WGS sequence"/>
</dbReference>
<evidence type="ECO:0000313" key="18">
    <source>
        <dbReference type="EMBL" id="KAE9114847.1"/>
    </source>
</evidence>
<dbReference type="EMBL" id="QXGA01000521">
    <property type="protein sequence ID" value="KAE9144701.1"/>
    <property type="molecule type" value="Genomic_DNA"/>
</dbReference>
<reference evidence="24 25" key="1">
    <citation type="submission" date="2018-08" db="EMBL/GenBank/DDBJ databases">
        <title>Genomic investigation of the strawberry pathogen Phytophthora fragariae indicates pathogenicity is determined by transcriptional variation in three key races.</title>
        <authorList>
            <person name="Adams T.M."/>
            <person name="Armitage A.D."/>
            <person name="Sobczyk M.K."/>
            <person name="Bates H.J."/>
            <person name="Dunwell J.M."/>
            <person name="Nellist C.F."/>
            <person name="Harrison R.J."/>
        </authorList>
    </citation>
    <scope>NUCLEOTIDE SEQUENCE [LARGE SCALE GENOMIC DNA]</scope>
    <source>
        <strain evidence="23 26">A4</strain>
        <strain evidence="22 27">BC-1</strain>
        <strain evidence="21 31">BC-23</strain>
        <strain evidence="20 25">NOV-27</strain>
        <strain evidence="19 28">NOV-5</strain>
        <strain evidence="18 29">NOV-71</strain>
        <strain evidence="15 24">NOV-9</strain>
        <strain evidence="17 32">ONT-3</strain>
        <strain evidence="16 30">SCRP245</strain>
    </source>
</reference>
<evidence type="ECO:0000256" key="5">
    <source>
        <dbReference type="ARBA" id="ARBA00018097"/>
    </source>
</evidence>
<evidence type="ECO:0000256" key="3">
    <source>
        <dbReference type="ARBA" id="ARBA00012976"/>
    </source>
</evidence>
<dbReference type="Gene3D" id="3.40.50.1240">
    <property type="entry name" value="Phosphoglycerate mutase-like"/>
    <property type="match status" value="1"/>
</dbReference>
<dbReference type="AlphaFoldDB" id="A0A6A3ZGZ8"/>
<dbReference type="EC" id="3.1.3.80" evidence="3"/>
<evidence type="ECO:0000256" key="4">
    <source>
        <dbReference type="ARBA" id="ARBA00013040"/>
    </source>
</evidence>
<dbReference type="SUPFAM" id="SSF53254">
    <property type="entry name" value="Phosphoglycerate mutase-like"/>
    <property type="match status" value="1"/>
</dbReference>
<dbReference type="PANTHER" id="PTHR20963:SF8">
    <property type="entry name" value="MULTIPLE INOSITOL POLYPHOSPHATE PHOSPHATASE 1"/>
    <property type="match status" value="1"/>
</dbReference>
<evidence type="ECO:0000313" key="19">
    <source>
        <dbReference type="EMBL" id="KAE9144701.1"/>
    </source>
</evidence>
<keyword evidence="14" id="KW-1133">Transmembrane helix</keyword>
<dbReference type="Proteomes" id="UP000441208">
    <property type="component" value="Unassembled WGS sequence"/>
</dbReference>
<dbReference type="OrthoDB" id="6509975at2759"/>
<evidence type="ECO:0000256" key="1">
    <source>
        <dbReference type="ARBA" id="ARBA00004370"/>
    </source>
</evidence>
<evidence type="ECO:0000256" key="13">
    <source>
        <dbReference type="ARBA" id="ARBA00043832"/>
    </source>
</evidence>
<dbReference type="Proteomes" id="UP000460718">
    <property type="component" value="Unassembled WGS sequence"/>
</dbReference>
<evidence type="ECO:0000313" key="29">
    <source>
        <dbReference type="Proteomes" id="UP000441208"/>
    </source>
</evidence>
<dbReference type="PANTHER" id="PTHR20963">
    <property type="entry name" value="MULTIPLE INOSITOL POLYPHOSPHATE PHOSPHATASE-RELATED"/>
    <property type="match status" value="1"/>
</dbReference>
<dbReference type="EMBL" id="QXGE01000440">
    <property type="protein sequence ID" value="KAE9312430.1"/>
    <property type="molecule type" value="Genomic_DNA"/>
</dbReference>
<evidence type="ECO:0000313" key="20">
    <source>
        <dbReference type="EMBL" id="KAE9213914.1"/>
    </source>
</evidence>
<evidence type="ECO:0000256" key="9">
    <source>
        <dbReference type="ARBA" id="ARBA00031642"/>
    </source>
</evidence>
<dbReference type="GO" id="GO:0003993">
    <property type="term" value="F:acid phosphatase activity"/>
    <property type="evidence" value="ECO:0007669"/>
    <property type="project" value="TreeGrafter"/>
</dbReference>
<dbReference type="GO" id="GO:0052745">
    <property type="term" value="F:inositol phosphate phosphatase activity"/>
    <property type="evidence" value="ECO:0007669"/>
    <property type="project" value="TreeGrafter"/>
</dbReference>
<keyword evidence="6" id="KW-0732">Signal</keyword>
<keyword evidence="25" id="KW-1185">Reference proteome</keyword>
<evidence type="ECO:0000256" key="10">
    <source>
        <dbReference type="ARBA" id="ARBA00043668"/>
    </source>
</evidence>
<evidence type="ECO:0000313" key="23">
    <source>
        <dbReference type="EMBL" id="KAE9312430.1"/>
    </source>
</evidence>
<comment type="catalytic activity">
    <reaction evidence="11">
        <text>1D-myo-inositol 1,2,4,5,6-pentakisphosphate + H2O = 1D-myo-inositol 1,2,5,6-tetrakisphosphate + phosphate</text>
        <dbReference type="Rhea" id="RHEA:77115"/>
        <dbReference type="ChEBI" id="CHEBI:15377"/>
        <dbReference type="ChEBI" id="CHEBI:43474"/>
        <dbReference type="ChEBI" id="CHEBI:57798"/>
        <dbReference type="ChEBI" id="CHEBI:195535"/>
        <dbReference type="EC" id="3.1.3.62"/>
    </reaction>
    <physiologicalReaction direction="left-to-right" evidence="11">
        <dbReference type="Rhea" id="RHEA:77116"/>
    </physiologicalReaction>
</comment>
<evidence type="ECO:0000313" key="28">
    <source>
        <dbReference type="Proteomes" id="UP000440732"/>
    </source>
</evidence>
<organism evidence="22 27">
    <name type="scientific">Phytophthora fragariae</name>
    <dbReference type="NCBI Taxonomy" id="53985"/>
    <lineage>
        <taxon>Eukaryota</taxon>
        <taxon>Sar</taxon>
        <taxon>Stramenopiles</taxon>
        <taxon>Oomycota</taxon>
        <taxon>Peronosporomycetes</taxon>
        <taxon>Peronosporales</taxon>
        <taxon>Peronosporaceae</taxon>
        <taxon>Phytophthora</taxon>
    </lineage>
</organism>
<evidence type="ECO:0000313" key="25">
    <source>
        <dbReference type="Proteomes" id="UP000433483"/>
    </source>
</evidence>
<dbReference type="EMBL" id="QXFW01000528">
    <property type="protein sequence ID" value="KAE9009629.1"/>
    <property type="molecule type" value="Genomic_DNA"/>
</dbReference>
<feature type="transmembrane region" description="Helical" evidence="14">
    <location>
        <begin position="25"/>
        <end position="46"/>
    </location>
</feature>
<evidence type="ECO:0000313" key="22">
    <source>
        <dbReference type="EMBL" id="KAE9235008.1"/>
    </source>
</evidence>
<comment type="catalytic activity">
    <reaction evidence="13">
        <text>(2R)-2,3-bisphosphoglycerate + H2O = (2R)-2-phosphoglycerate + phosphate</text>
        <dbReference type="Rhea" id="RHEA:27381"/>
        <dbReference type="ChEBI" id="CHEBI:15377"/>
        <dbReference type="ChEBI" id="CHEBI:43474"/>
        <dbReference type="ChEBI" id="CHEBI:58248"/>
        <dbReference type="ChEBI" id="CHEBI:58289"/>
        <dbReference type="EC" id="3.1.3.80"/>
    </reaction>
    <physiologicalReaction direction="left-to-right" evidence="13">
        <dbReference type="Rhea" id="RHEA:27382"/>
    </physiologicalReaction>
</comment>
<dbReference type="Proteomes" id="UP000433483">
    <property type="component" value="Unassembled WGS sequence"/>
</dbReference>
<comment type="subcellular location">
    <subcellularLocation>
        <location evidence="1">Membrane</location>
    </subcellularLocation>
</comment>
<dbReference type="CDD" id="cd07061">
    <property type="entry name" value="HP_HAP_like"/>
    <property type="match status" value="1"/>
</dbReference>
<evidence type="ECO:0000313" key="32">
    <source>
        <dbReference type="Proteomes" id="UP000488956"/>
    </source>
</evidence>
<dbReference type="Proteomes" id="UP000476176">
    <property type="component" value="Unassembled WGS sequence"/>
</dbReference>
<dbReference type="InterPro" id="IPR000560">
    <property type="entry name" value="His_Pase_clade-2"/>
</dbReference>
<evidence type="ECO:0000313" key="16">
    <source>
        <dbReference type="EMBL" id="KAE9009629.1"/>
    </source>
</evidence>
<evidence type="ECO:0000313" key="17">
    <source>
        <dbReference type="EMBL" id="KAE9114049.1"/>
    </source>
</evidence>
<dbReference type="Proteomes" id="UP000440367">
    <property type="component" value="Unassembled WGS sequence"/>
</dbReference>
<evidence type="ECO:0000256" key="6">
    <source>
        <dbReference type="ARBA" id="ARBA00022729"/>
    </source>
</evidence>
<evidence type="ECO:0000256" key="12">
    <source>
        <dbReference type="ARBA" id="ARBA00043691"/>
    </source>
</evidence>
<evidence type="ECO:0000313" key="31">
    <source>
        <dbReference type="Proteomes" id="UP000476176"/>
    </source>
</evidence>
<dbReference type="EMBL" id="QXGD01000537">
    <property type="protein sequence ID" value="KAE9235008.1"/>
    <property type="molecule type" value="Genomic_DNA"/>
</dbReference>
<dbReference type="Proteomes" id="UP000440732">
    <property type="component" value="Unassembled WGS sequence"/>
</dbReference>
<evidence type="ECO:0000313" key="26">
    <source>
        <dbReference type="Proteomes" id="UP000437068"/>
    </source>
</evidence>
<evidence type="ECO:0000313" key="24">
    <source>
        <dbReference type="Proteomes" id="UP000429523"/>
    </source>
</evidence>
<comment type="catalytic activity">
    <reaction evidence="12">
        <text>1D-myo-inositol hexakisphosphate + H2O = 1D-myo-inositol 1,2,4,5,6-pentakisphosphate + phosphate</text>
        <dbReference type="Rhea" id="RHEA:16989"/>
        <dbReference type="ChEBI" id="CHEBI:15377"/>
        <dbReference type="ChEBI" id="CHEBI:43474"/>
        <dbReference type="ChEBI" id="CHEBI:57798"/>
        <dbReference type="ChEBI" id="CHEBI:58130"/>
        <dbReference type="EC" id="3.1.3.62"/>
    </reaction>
    <physiologicalReaction direction="left-to-right" evidence="12">
        <dbReference type="Rhea" id="RHEA:16990"/>
    </physiologicalReaction>
</comment>
<keyword evidence="8 14" id="KW-0472">Membrane</keyword>
<name>A0A6A3ZGZ8_9STRA</name>
<comment type="similarity">
    <text evidence="2">Belongs to the histidine acid phosphatase family. MINPP1 subfamily.</text>
</comment>
<dbReference type="EMBL" id="QXFX01000482">
    <property type="protein sequence ID" value="KAE9114049.1"/>
    <property type="molecule type" value="Genomic_DNA"/>
</dbReference>
<dbReference type="Proteomes" id="UP000437068">
    <property type="component" value="Unassembled WGS sequence"/>
</dbReference>
<dbReference type="GO" id="GO:0034417">
    <property type="term" value="F:bisphosphoglycerate 3-phosphatase activity"/>
    <property type="evidence" value="ECO:0007669"/>
    <property type="project" value="UniProtKB-EC"/>
</dbReference>
<evidence type="ECO:0000256" key="2">
    <source>
        <dbReference type="ARBA" id="ARBA00008422"/>
    </source>
</evidence>
<evidence type="ECO:0000256" key="11">
    <source>
        <dbReference type="ARBA" id="ARBA00043671"/>
    </source>
</evidence>
<dbReference type="EMBL" id="QXFZ01000478">
    <property type="protein sequence ID" value="KAE9114847.1"/>
    <property type="molecule type" value="Genomic_DNA"/>
</dbReference>
<comment type="catalytic activity">
    <reaction evidence="10">
        <text>1D-myo-inositol 1,2,5,6-tetrakisphosphate + H2O = 1D-myo-inositol 1,2,6-trisphosphate + phosphate</text>
        <dbReference type="Rhea" id="RHEA:77119"/>
        <dbReference type="ChEBI" id="CHEBI:15377"/>
        <dbReference type="ChEBI" id="CHEBI:43474"/>
        <dbReference type="ChEBI" id="CHEBI:195535"/>
        <dbReference type="ChEBI" id="CHEBI:195537"/>
        <dbReference type="EC" id="3.1.3.62"/>
    </reaction>
    <physiologicalReaction direction="left-to-right" evidence="10">
        <dbReference type="Rhea" id="RHEA:77120"/>
    </physiologicalReaction>
</comment>
<evidence type="ECO:0000313" key="30">
    <source>
        <dbReference type="Proteomes" id="UP000460718"/>
    </source>
</evidence>
<sequence length="505" mass="57418">MRSSTDGPALAPPLDRHVSSRALKAMGLTALMLVVVFMQILSLFSLDPSSPFRSAEVPNSDKFEHMFATKTKYWDQRNVEAINSVAILTRAMLPLRALKISADQTPLREDLKLIQTQIVARHGVRYPTGGNINEINALLDKLKPFEGLLPTWMRNYSLPYNLSVQGQLAETGKLELRKLGVRSLARSGYDEGAVYSKEKYRVTHTQVARTRDSAIAFAKAFFGNAEDVEFIERPKNKDILLRFFDVCPRYQREVKKNQTAQEQVHEFQRSSTVARTAQWLTQSLGLKEENITFSAKNLMAVQSACAFDIAIYHHKHHWCSLMSMTFIHALDYLDDLEQFYWTGAGYQINYEMAAVLLREVFATMTARATGDSTLLGSFFFAHAETTIPLMTLMGYGDRTPLLANATEDGIASRGFRSSTLSPFAANIEFRLFKRKSSDEEFYVQILVNEKEAAIPGCGRVYCKLSELEQQWLYYLKVYDFYKDCIDGIQRRLFERRGNVLAGRNS</sequence>
<dbReference type="EMBL" id="QXGC01000518">
    <property type="protein sequence ID" value="KAE9231653.1"/>
    <property type="molecule type" value="Genomic_DNA"/>
</dbReference>
<evidence type="ECO:0000313" key="21">
    <source>
        <dbReference type="EMBL" id="KAE9231653.1"/>
    </source>
</evidence>
<dbReference type="EMBL" id="QXGF01000620">
    <property type="protein sequence ID" value="KAE8937657.1"/>
    <property type="molecule type" value="Genomic_DNA"/>
</dbReference>
<dbReference type="Proteomes" id="UP000488956">
    <property type="component" value="Unassembled WGS sequence"/>
</dbReference>